<keyword evidence="3" id="KW-0804">Transcription</keyword>
<keyword evidence="1" id="KW-0805">Transcription regulation</keyword>
<gene>
    <name evidence="5" type="ORF">ACFORF_09355</name>
</gene>
<proteinExistence type="predicted"/>
<name>A0ABV8CXP6_9STRE</name>
<dbReference type="Gene3D" id="1.10.10.60">
    <property type="entry name" value="Homeodomain-like"/>
    <property type="match status" value="2"/>
</dbReference>
<sequence>MVTLISNCQTYTPVAPLQEQSDSRKHLYIMEMLSEQLVTTPNKHLLVRPYDVIVGQDLSHFSFQSQTGAPILGRLYSLYFDIPGSIAFYTVGDNAIIHDLMNTDQVGEAYIIFNHLQAKIVHAYLDAIEALENIEDADQYSHYQIEKVAGLLFTELLREHESKVSKSGSNFPDREVKYATRDTQSGVIMKYVREHIHDITLQEAAAHFSYQPNYFSRLCRTLYGTTFNELKTHIKLEIAKEQLTMTTKSLEEISLELGYKALSNFHRNFKAQTGLTPREYRVQKGHSLSFLDEE</sequence>
<evidence type="ECO:0000313" key="5">
    <source>
        <dbReference type="EMBL" id="MFC3928762.1"/>
    </source>
</evidence>
<feature type="domain" description="HTH araC/xylS-type" evidence="4">
    <location>
        <begin position="186"/>
        <end position="283"/>
    </location>
</feature>
<dbReference type="InterPro" id="IPR018060">
    <property type="entry name" value="HTH_AraC"/>
</dbReference>
<keyword evidence="2" id="KW-0238">DNA-binding</keyword>
<dbReference type="PRINTS" id="PR00032">
    <property type="entry name" value="HTHARAC"/>
</dbReference>
<dbReference type="InterPro" id="IPR009057">
    <property type="entry name" value="Homeodomain-like_sf"/>
</dbReference>
<evidence type="ECO:0000313" key="6">
    <source>
        <dbReference type="Proteomes" id="UP001595807"/>
    </source>
</evidence>
<organism evidence="5 6">
    <name type="scientific">Streptococcus caprae</name>
    <dbReference type="NCBI Taxonomy" id="1640501"/>
    <lineage>
        <taxon>Bacteria</taxon>
        <taxon>Bacillati</taxon>
        <taxon>Bacillota</taxon>
        <taxon>Bacilli</taxon>
        <taxon>Lactobacillales</taxon>
        <taxon>Streptococcaceae</taxon>
        <taxon>Streptococcus</taxon>
    </lineage>
</organism>
<dbReference type="Proteomes" id="UP001595807">
    <property type="component" value="Unassembled WGS sequence"/>
</dbReference>
<dbReference type="InterPro" id="IPR020449">
    <property type="entry name" value="Tscrpt_reg_AraC-type_HTH"/>
</dbReference>
<dbReference type="RefSeq" id="WP_380427618.1">
    <property type="nucleotide sequence ID" value="NZ_JBHRZV010000051.1"/>
</dbReference>
<dbReference type="InterPro" id="IPR018062">
    <property type="entry name" value="HTH_AraC-typ_CS"/>
</dbReference>
<accession>A0ABV8CXP6</accession>
<evidence type="ECO:0000256" key="1">
    <source>
        <dbReference type="ARBA" id="ARBA00023015"/>
    </source>
</evidence>
<dbReference type="PANTHER" id="PTHR43280">
    <property type="entry name" value="ARAC-FAMILY TRANSCRIPTIONAL REGULATOR"/>
    <property type="match status" value="1"/>
</dbReference>
<keyword evidence="6" id="KW-1185">Reference proteome</keyword>
<evidence type="ECO:0000256" key="3">
    <source>
        <dbReference type="ARBA" id="ARBA00023163"/>
    </source>
</evidence>
<dbReference type="EMBL" id="JBHRZV010000051">
    <property type="protein sequence ID" value="MFC3928762.1"/>
    <property type="molecule type" value="Genomic_DNA"/>
</dbReference>
<dbReference type="SUPFAM" id="SSF46689">
    <property type="entry name" value="Homeodomain-like"/>
    <property type="match status" value="1"/>
</dbReference>
<dbReference type="Pfam" id="PF12833">
    <property type="entry name" value="HTH_18"/>
    <property type="match status" value="1"/>
</dbReference>
<comment type="caution">
    <text evidence="5">The sequence shown here is derived from an EMBL/GenBank/DDBJ whole genome shotgun (WGS) entry which is preliminary data.</text>
</comment>
<evidence type="ECO:0000259" key="4">
    <source>
        <dbReference type="PROSITE" id="PS01124"/>
    </source>
</evidence>
<reference evidence="6" key="1">
    <citation type="journal article" date="2019" name="Int. J. Syst. Evol. Microbiol.">
        <title>The Global Catalogue of Microorganisms (GCM) 10K type strain sequencing project: providing services to taxonomists for standard genome sequencing and annotation.</title>
        <authorList>
            <consortium name="The Broad Institute Genomics Platform"/>
            <consortium name="The Broad Institute Genome Sequencing Center for Infectious Disease"/>
            <person name="Wu L."/>
            <person name="Ma J."/>
        </authorList>
    </citation>
    <scope>NUCLEOTIDE SEQUENCE [LARGE SCALE GENOMIC DNA]</scope>
    <source>
        <strain evidence="6">CCUG 67170</strain>
    </source>
</reference>
<evidence type="ECO:0000256" key="2">
    <source>
        <dbReference type="ARBA" id="ARBA00023125"/>
    </source>
</evidence>
<dbReference type="PROSITE" id="PS01124">
    <property type="entry name" value="HTH_ARAC_FAMILY_2"/>
    <property type="match status" value="1"/>
</dbReference>
<dbReference type="PROSITE" id="PS00041">
    <property type="entry name" value="HTH_ARAC_FAMILY_1"/>
    <property type="match status" value="1"/>
</dbReference>
<dbReference type="SMART" id="SM00342">
    <property type="entry name" value="HTH_ARAC"/>
    <property type="match status" value="1"/>
</dbReference>
<protein>
    <submittedName>
        <fullName evidence="5">Helix-turn-helix transcriptional regulator</fullName>
    </submittedName>
</protein>
<dbReference type="PANTHER" id="PTHR43280:SF2">
    <property type="entry name" value="HTH-TYPE TRANSCRIPTIONAL REGULATOR EXSA"/>
    <property type="match status" value="1"/>
</dbReference>